<reference evidence="2 3" key="1">
    <citation type="journal article" date="2023" name="Sci. Data">
        <title>Genome assembly of the Korean intertidal mud-creeper Batillaria attramentaria.</title>
        <authorList>
            <person name="Patra A.K."/>
            <person name="Ho P.T."/>
            <person name="Jun S."/>
            <person name="Lee S.J."/>
            <person name="Kim Y."/>
            <person name="Won Y.J."/>
        </authorList>
    </citation>
    <scope>NUCLEOTIDE SEQUENCE [LARGE SCALE GENOMIC DNA]</scope>
    <source>
        <strain evidence="2">Wonlab-2016</strain>
    </source>
</reference>
<gene>
    <name evidence="2" type="ORF">BaRGS_00000929</name>
</gene>
<dbReference type="SUPFAM" id="SSF53383">
    <property type="entry name" value="PLP-dependent transferases"/>
    <property type="match status" value="1"/>
</dbReference>
<dbReference type="InterPro" id="IPR015421">
    <property type="entry name" value="PyrdxlP-dep_Trfase_major"/>
</dbReference>
<organism evidence="2 3">
    <name type="scientific">Batillaria attramentaria</name>
    <dbReference type="NCBI Taxonomy" id="370345"/>
    <lineage>
        <taxon>Eukaryota</taxon>
        <taxon>Metazoa</taxon>
        <taxon>Spiralia</taxon>
        <taxon>Lophotrochozoa</taxon>
        <taxon>Mollusca</taxon>
        <taxon>Gastropoda</taxon>
        <taxon>Caenogastropoda</taxon>
        <taxon>Sorbeoconcha</taxon>
        <taxon>Cerithioidea</taxon>
        <taxon>Batillariidae</taxon>
        <taxon>Batillaria</taxon>
    </lineage>
</organism>
<dbReference type="Pfam" id="PF01041">
    <property type="entry name" value="DegT_DnrJ_EryC1"/>
    <property type="match status" value="1"/>
</dbReference>
<comment type="caution">
    <text evidence="2">The sequence shown here is derived from an EMBL/GenBank/DDBJ whole genome shotgun (WGS) entry which is preliminary data.</text>
</comment>
<accession>A0ABD0M7M3</accession>
<evidence type="ECO:0000256" key="1">
    <source>
        <dbReference type="SAM" id="MobiDB-lite"/>
    </source>
</evidence>
<dbReference type="EMBL" id="JACVVK020000003">
    <property type="protein sequence ID" value="KAK7507964.1"/>
    <property type="molecule type" value="Genomic_DNA"/>
</dbReference>
<dbReference type="Proteomes" id="UP001519460">
    <property type="component" value="Unassembled WGS sequence"/>
</dbReference>
<feature type="compositionally biased region" description="Polar residues" evidence="1">
    <location>
        <begin position="380"/>
        <end position="394"/>
    </location>
</feature>
<proteinExistence type="predicted"/>
<evidence type="ECO:0000313" key="3">
    <source>
        <dbReference type="Proteomes" id="UP001519460"/>
    </source>
</evidence>
<dbReference type="Gene3D" id="3.40.640.10">
    <property type="entry name" value="Type I PLP-dependent aspartate aminotransferase-like (Major domain)"/>
    <property type="match status" value="1"/>
</dbReference>
<keyword evidence="3" id="KW-1185">Reference proteome</keyword>
<dbReference type="FunFam" id="3.40.640.10:FF:000227">
    <property type="entry name" value="Predicted protein"/>
    <property type="match status" value="1"/>
</dbReference>
<dbReference type="InterPro" id="IPR015424">
    <property type="entry name" value="PyrdxlP-dep_Trfase"/>
</dbReference>
<feature type="region of interest" description="Disordered" evidence="1">
    <location>
        <begin position="368"/>
        <end position="396"/>
    </location>
</feature>
<protein>
    <submittedName>
        <fullName evidence="2">Uncharacterized protein</fullName>
    </submittedName>
</protein>
<evidence type="ECO:0000313" key="2">
    <source>
        <dbReference type="EMBL" id="KAK7507964.1"/>
    </source>
</evidence>
<dbReference type="PANTHER" id="PTHR30244">
    <property type="entry name" value="TRANSAMINASE"/>
    <property type="match status" value="1"/>
</dbReference>
<name>A0ABD0M7M3_9CAEN</name>
<dbReference type="PANTHER" id="PTHR30244:SF34">
    <property type="entry name" value="DTDP-4-AMINO-4,6-DIDEOXYGALACTOSE TRANSAMINASE"/>
    <property type="match status" value="1"/>
</dbReference>
<sequence length="501" mass="55937">MAEETSGGLVPHFSVFIDAGIGDFTKAAANCICSSHDRDLQIGELQTMWTTPANRNLVLPLLSVRTGFDLFLRVMNFPPGSEIIMSALNIPDMIQIVRHHSLRIVPLDIRIETAAPKVDLLPQLVSPRTVAIVIAHLYGKWSPMDEIIAFAKERNIYVVEDCAECFCGFERLSHPETDVALFSFGVIKFYTSFGGAIAKVRDRELYTKLVALHETYNMQSSSTYLKKILRYLCMYLVLDVPLIAKTGVKTLRTFNVDYMYHGVKMLRGFPDQLMQKIRERPSGALLATMLHRQKSFSATEFCLQRLKAEYVAARLPRGLDVVGSKASVNNYWLFPVVTENPDNLVFLLNALGVEAYRGATQLNVVEPHNGHPNPLLPAHANNSTTGDKNNSAEQYHSGDSDTFVMSCAGDCPDPAETDRNDCGNQVDFAKEGTGSPQHIPTVNKQYPHEAKYLIDHVVYLPVHKLVPFHQLNRMLRAVKIAVDLHRSSNGPGVKVRFPSKL</sequence>
<dbReference type="AlphaFoldDB" id="A0ABD0M7M3"/>
<dbReference type="InterPro" id="IPR000653">
    <property type="entry name" value="DegT/StrS_aminotransferase"/>
</dbReference>